<accession>A0A9Q1AII1</accession>
<keyword evidence="2" id="KW-1185">Reference proteome</keyword>
<dbReference type="PANTHER" id="PTHR36264:SF5">
    <property type="entry name" value="SET DOMAIN-CONTAINING PROTEIN"/>
    <property type="match status" value="1"/>
</dbReference>
<name>A0A9Q1AII1_9ROSI</name>
<protein>
    <submittedName>
        <fullName evidence="1">Uncharacterized protein</fullName>
    </submittedName>
</protein>
<organism evidence="1 2">
    <name type="scientific">Salix koriyanagi</name>
    <dbReference type="NCBI Taxonomy" id="2511006"/>
    <lineage>
        <taxon>Eukaryota</taxon>
        <taxon>Viridiplantae</taxon>
        <taxon>Streptophyta</taxon>
        <taxon>Embryophyta</taxon>
        <taxon>Tracheophyta</taxon>
        <taxon>Spermatophyta</taxon>
        <taxon>Magnoliopsida</taxon>
        <taxon>eudicotyledons</taxon>
        <taxon>Gunneridae</taxon>
        <taxon>Pentapetalae</taxon>
        <taxon>rosids</taxon>
        <taxon>fabids</taxon>
        <taxon>Malpighiales</taxon>
        <taxon>Salicaceae</taxon>
        <taxon>Saliceae</taxon>
        <taxon>Salix</taxon>
    </lineage>
</organism>
<evidence type="ECO:0000313" key="2">
    <source>
        <dbReference type="Proteomes" id="UP001151752"/>
    </source>
</evidence>
<reference evidence="1" key="2">
    <citation type="journal article" date="2023" name="Int. J. Mol. Sci.">
        <title>De Novo Assembly and Annotation of 11 Diverse Shrub Willow (Salix) Genomes Reveals Novel Gene Organization in Sex-Linked Regions.</title>
        <authorList>
            <person name="Hyden B."/>
            <person name="Feng K."/>
            <person name="Yates T.B."/>
            <person name="Jawdy S."/>
            <person name="Cereghino C."/>
            <person name="Smart L.B."/>
            <person name="Muchero W."/>
        </authorList>
    </citation>
    <scope>NUCLEOTIDE SEQUENCE</scope>
    <source>
        <tissue evidence="1">Shoot tip</tissue>
    </source>
</reference>
<dbReference type="PANTHER" id="PTHR36264">
    <property type="entry name" value="SET DOMAIN-CONTAINING PROTEIN"/>
    <property type="match status" value="1"/>
</dbReference>
<sequence length="181" mass="21009">MEMNLLHSHIQRKSSSIPMRERPSITAFLLTKAEEDAVAARSEPRQVTRGLVEIRDWYPAPRIDPNNPWQIRKSITRNEVVTTELTLSHEEMFEHVFRYWTLDMADHVVRGNKCFVILVDYTDDMPRKIQSESVFLKTGPNDTCILGLGDVVRARYLNPGDEVGLFWDMRSGTFGFKLLRQ</sequence>
<comment type="caution">
    <text evidence="1">The sequence shown here is derived from an EMBL/GenBank/DDBJ whole genome shotgun (WGS) entry which is preliminary data.</text>
</comment>
<proteinExistence type="predicted"/>
<dbReference type="EMBL" id="JAPFFM010000002">
    <property type="protein sequence ID" value="KAJ6772529.1"/>
    <property type="molecule type" value="Genomic_DNA"/>
</dbReference>
<evidence type="ECO:0000313" key="1">
    <source>
        <dbReference type="EMBL" id="KAJ6772529.1"/>
    </source>
</evidence>
<reference evidence="1" key="1">
    <citation type="submission" date="2022-11" db="EMBL/GenBank/DDBJ databases">
        <authorList>
            <person name="Hyden B.L."/>
            <person name="Feng K."/>
            <person name="Yates T."/>
            <person name="Jawdy S."/>
            <person name="Smart L.B."/>
            <person name="Muchero W."/>
        </authorList>
    </citation>
    <scope>NUCLEOTIDE SEQUENCE</scope>
    <source>
        <tissue evidence="1">Shoot tip</tissue>
    </source>
</reference>
<dbReference type="Proteomes" id="UP001151752">
    <property type="component" value="Chromosome 10"/>
</dbReference>
<dbReference type="AlphaFoldDB" id="A0A9Q1AII1"/>
<gene>
    <name evidence="1" type="ORF">OIU74_018700</name>
</gene>